<reference evidence="6" key="1">
    <citation type="submission" date="2021-01" db="EMBL/GenBank/DDBJ databases">
        <authorList>
            <person name="Corre E."/>
            <person name="Pelletier E."/>
            <person name="Niang G."/>
            <person name="Scheremetjew M."/>
            <person name="Finn R."/>
            <person name="Kale V."/>
            <person name="Holt S."/>
            <person name="Cochrane G."/>
            <person name="Meng A."/>
            <person name="Brown T."/>
            <person name="Cohen L."/>
        </authorList>
    </citation>
    <scope>NUCLEOTIDE SEQUENCE</scope>
    <source>
        <strain evidence="6">NIES-2562</strain>
    </source>
</reference>
<dbReference type="AlphaFoldDB" id="A0A7S3D4L8"/>
<evidence type="ECO:0000256" key="4">
    <source>
        <dbReference type="ARBA" id="ARBA00022917"/>
    </source>
</evidence>
<dbReference type="Pfam" id="PF05091">
    <property type="entry name" value="eIF-3_zeta"/>
    <property type="match status" value="1"/>
</dbReference>
<evidence type="ECO:0000256" key="1">
    <source>
        <dbReference type="ARBA" id="ARBA00022490"/>
    </source>
</evidence>
<evidence type="ECO:0000313" key="6">
    <source>
        <dbReference type="EMBL" id="CAE0246355.1"/>
    </source>
</evidence>
<proteinExistence type="predicted"/>
<keyword evidence="4" id="KW-0648">Protein biosynthesis</keyword>
<dbReference type="PANTHER" id="PTHR12399:SF0">
    <property type="entry name" value="EUKARYOTIC TRANSLATION INITIATION FACTOR 3 SUBUNIT D"/>
    <property type="match status" value="1"/>
</dbReference>
<sequence>MQTGFEGVDDKIGRYAPPSTLDVDAFLFESPAGWGPVGEPEKYQDIPYALFNKSDRLGKAADFISTRYGDARRNERGVESIFGYQENEEENFHIVDSRAVGRPRPFRGGGRRRQGGQRRNFNDQPQQQMTRQDKRIMQQAFVGKKWNKNYARPHFHRVERIREASVEISSAWRVVDQIEFDQLHRLSLPPPSGTTVTARGTLSYYNKSYDMVTTKASKFRALQKSPNTMFYSVTTSDDPVIREIAQEMDDDKVAVFGTDNILTVLMTATRSIMPWDIIVRRVGSKIFFDKRSDSSIDLMTVSETAREPPSDEKDTPNPTALHALNLSGALAREATLINRYFPEQVLNSPAKEPVQLDGPNPFDENTDKPASSGAYFYRKFDLGDNIELVCRSEVNGCMEFKGETHNIMVRALNEYDSKATGGIDWRQKLDSQQVAVFANEVKNNSCKLARWTIQALLADCNVMKIGYVSRANPRDNNNHVILGTYQYKPQELAGQINFSLNNVWGVLKALINHFKDLPEGDYLLMRDPNKTLLRLYEVPTEEVENL</sequence>
<protein>
    <recommendedName>
        <fullName evidence="7">EIF3d</fullName>
    </recommendedName>
</protein>
<gene>
    <name evidence="6" type="ORF">PBIL07802_LOCUS8538</name>
</gene>
<dbReference type="EMBL" id="HBIB01012976">
    <property type="protein sequence ID" value="CAE0246355.1"/>
    <property type="molecule type" value="Transcribed_RNA"/>
</dbReference>
<dbReference type="GO" id="GO:0003743">
    <property type="term" value="F:translation initiation factor activity"/>
    <property type="evidence" value="ECO:0007669"/>
    <property type="project" value="UniProtKB-KW"/>
</dbReference>
<dbReference type="GO" id="GO:0005852">
    <property type="term" value="C:eukaryotic translation initiation factor 3 complex"/>
    <property type="evidence" value="ECO:0007669"/>
    <property type="project" value="InterPro"/>
</dbReference>
<organism evidence="6">
    <name type="scientific">Palpitomonas bilix</name>
    <dbReference type="NCBI Taxonomy" id="652834"/>
    <lineage>
        <taxon>Eukaryota</taxon>
        <taxon>Eukaryota incertae sedis</taxon>
    </lineage>
</organism>
<keyword evidence="1" id="KW-0963">Cytoplasm</keyword>
<name>A0A7S3D4L8_9EUKA</name>
<evidence type="ECO:0008006" key="7">
    <source>
        <dbReference type="Google" id="ProtNLM"/>
    </source>
</evidence>
<accession>A0A7S3D4L8</accession>
<dbReference type="GO" id="GO:0003723">
    <property type="term" value="F:RNA binding"/>
    <property type="evidence" value="ECO:0007669"/>
    <property type="project" value="UniProtKB-KW"/>
</dbReference>
<evidence type="ECO:0000256" key="2">
    <source>
        <dbReference type="ARBA" id="ARBA00022540"/>
    </source>
</evidence>
<dbReference type="PIRSF" id="PIRSF016281">
    <property type="entry name" value="EIF-3_zeta"/>
    <property type="match status" value="1"/>
</dbReference>
<feature type="region of interest" description="Disordered" evidence="5">
    <location>
        <begin position="100"/>
        <end position="132"/>
    </location>
</feature>
<dbReference type="InterPro" id="IPR007783">
    <property type="entry name" value="eIF3d"/>
</dbReference>
<evidence type="ECO:0000256" key="5">
    <source>
        <dbReference type="SAM" id="MobiDB-lite"/>
    </source>
</evidence>
<keyword evidence="2" id="KW-0396">Initiation factor</keyword>
<dbReference type="PANTHER" id="PTHR12399">
    <property type="entry name" value="EUKARYOTIC TRANSLATION INITIATION FACTOR 3 SUBUNIT 7"/>
    <property type="match status" value="1"/>
</dbReference>
<evidence type="ECO:0000256" key="3">
    <source>
        <dbReference type="ARBA" id="ARBA00022884"/>
    </source>
</evidence>
<keyword evidence="3" id="KW-0694">RNA-binding</keyword>